<accession>A0AAD5AH76</accession>
<gene>
    <name evidence="4" type="ORF">C0J50_8591</name>
</gene>
<dbReference type="InterPro" id="IPR044925">
    <property type="entry name" value="His-Me_finger_sf"/>
</dbReference>
<reference evidence="4" key="1">
    <citation type="submission" date="2018-07" db="EMBL/GenBank/DDBJ databases">
        <title>Comparative genomics of catfishes provides insights into carnivory and benthic adaptation.</title>
        <authorList>
            <person name="Zhang Y."/>
            <person name="Wang D."/>
            <person name="Peng Z."/>
            <person name="Zheng S."/>
            <person name="Shao F."/>
            <person name="Tao W."/>
        </authorList>
    </citation>
    <scope>NUCLEOTIDE SEQUENCE</scope>
    <source>
        <strain evidence="4">Chongqing</strain>
    </source>
</reference>
<feature type="domain" description="ENPP1-3/EXOG-like endonuclease/phosphodiesterase" evidence="2">
    <location>
        <begin position="59"/>
        <end position="269"/>
    </location>
</feature>
<keyword evidence="5" id="KW-1185">Reference proteome</keyword>
<dbReference type="GO" id="GO:0016787">
    <property type="term" value="F:hydrolase activity"/>
    <property type="evidence" value="ECO:0007669"/>
    <property type="project" value="InterPro"/>
</dbReference>
<feature type="domain" description="DNA/RNA non-specific endonuclease/pyrophosphatase/phosphodiesterase" evidence="3">
    <location>
        <begin position="58"/>
        <end position="269"/>
    </location>
</feature>
<dbReference type="SMART" id="SM00892">
    <property type="entry name" value="Endonuclease_NS"/>
    <property type="match status" value="1"/>
</dbReference>
<dbReference type="SMART" id="SM00477">
    <property type="entry name" value="NUC"/>
    <property type="match status" value="1"/>
</dbReference>
<dbReference type="Pfam" id="PF01223">
    <property type="entry name" value="Endonuclease_NS"/>
    <property type="match status" value="1"/>
</dbReference>
<dbReference type="Gene3D" id="3.40.570.10">
    <property type="entry name" value="Extracellular Endonuclease, subunit A"/>
    <property type="match status" value="1"/>
</dbReference>
<keyword evidence="4" id="KW-0378">Hydrolase</keyword>
<dbReference type="PANTHER" id="PTHR21472:SF30">
    <property type="entry name" value="ENDONUCLEASE DOMAIN-CONTAINING 1 PROTEIN-RELATED"/>
    <property type="match status" value="1"/>
</dbReference>
<keyword evidence="4" id="KW-0255">Endonuclease</keyword>
<proteinExistence type="predicted"/>
<protein>
    <submittedName>
        <fullName evidence="4">Endonuclease domain-containing 1 protein-like</fullName>
    </submittedName>
</protein>
<keyword evidence="4" id="KW-0540">Nuclease</keyword>
<evidence type="ECO:0000256" key="1">
    <source>
        <dbReference type="SAM" id="SignalP"/>
    </source>
</evidence>
<name>A0AAD5AH76_SILAS</name>
<dbReference type="GO" id="GO:0003676">
    <property type="term" value="F:nucleic acid binding"/>
    <property type="evidence" value="ECO:0007669"/>
    <property type="project" value="InterPro"/>
</dbReference>
<dbReference type="EMBL" id="MU552100">
    <property type="protein sequence ID" value="KAI5616096.1"/>
    <property type="molecule type" value="Genomic_DNA"/>
</dbReference>
<dbReference type="InterPro" id="IPR039015">
    <property type="entry name" value="ENDOD1"/>
</dbReference>
<evidence type="ECO:0000259" key="3">
    <source>
        <dbReference type="SMART" id="SM00892"/>
    </source>
</evidence>
<dbReference type="PANTHER" id="PTHR21472">
    <property type="entry name" value="ENDONUCLEASE DOMAIN-CONTAINING 1 PROTEIN ENDOD1"/>
    <property type="match status" value="1"/>
</dbReference>
<dbReference type="GO" id="GO:0004519">
    <property type="term" value="F:endonuclease activity"/>
    <property type="evidence" value="ECO:0007669"/>
    <property type="project" value="UniProtKB-KW"/>
</dbReference>
<dbReference type="SUPFAM" id="SSF54060">
    <property type="entry name" value="His-Me finger endonucleases"/>
    <property type="match status" value="1"/>
</dbReference>
<sequence length="280" mass="31764">MKLLVVLLVPLLLSVCLGKVGDFIQDCSGFFPNLNGVISPPTMFVGNQYKQICQTLNDNVEFATFYDTNNRIPVYSSYRFIRKVDCTRRSKWFIEPQLDDQTQGVNMKSESGGTYGDHQALNKDYENQTAQTKYHRGHLAPVYHSSSQSCSDATFTLTNAAPQEASFNRRWFHHAESKMEEKMSTDCINKGWNAYVVTGVVPGNTTLNNRVLIPSHYWTAFCCLDNNNIPKLSLGYYAENIKGSEIKEVSLWALENELNIKYGQNFAVFPGGCKMNIRKF</sequence>
<dbReference type="InterPro" id="IPR044929">
    <property type="entry name" value="DNA/RNA_non-sp_Endonuclease_sf"/>
</dbReference>
<dbReference type="GO" id="GO:0046872">
    <property type="term" value="F:metal ion binding"/>
    <property type="evidence" value="ECO:0007669"/>
    <property type="project" value="InterPro"/>
</dbReference>
<evidence type="ECO:0000313" key="5">
    <source>
        <dbReference type="Proteomes" id="UP001205998"/>
    </source>
</evidence>
<dbReference type="InterPro" id="IPR020821">
    <property type="entry name" value="ENPP1-3/EXOG-like_nuc-like"/>
</dbReference>
<feature type="chain" id="PRO_5041932869" evidence="1">
    <location>
        <begin position="19"/>
        <end position="280"/>
    </location>
</feature>
<feature type="signal peptide" evidence="1">
    <location>
        <begin position="1"/>
        <end position="18"/>
    </location>
</feature>
<dbReference type="InterPro" id="IPR001604">
    <property type="entry name" value="Endo_G_ENPP1-like_dom"/>
</dbReference>
<dbReference type="AlphaFoldDB" id="A0AAD5AH76"/>
<keyword evidence="1" id="KW-0732">Signal</keyword>
<dbReference type="Proteomes" id="UP001205998">
    <property type="component" value="Unassembled WGS sequence"/>
</dbReference>
<comment type="caution">
    <text evidence="4">The sequence shown here is derived from an EMBL/GenBank/DDBJ whole genome shotgun (WGS) entry which is preliminary data.</text>
</comment>
<organism evidence="4 5">
    <name type="scientific">Silurus asotus</name>
    <name type="common">Amur catfish</name>
    <name type="synonym">Parasilurus asotus</name>
    <dbReference type="NCBI Taxonomy" id="30991"/>
    <lineage>
        <taxon>Eukaryota</taxon>
        <taxon>Metazoa</taxon>
        <taxon>Chordata</taxon>
        <taxon>Craniata</taxon>
        <taxon>Vertebrata</taxon>
        <taxon>Euteleostomi</taxon>
        <taxon>Actinopterygii</taxon>
        <taxon>Neopterygii</taxon>
        <taxon>Teleostei</taxon>
        <taxon>Ostariophysi</taxon>
        <taxon>Siluriformes</taxon>
        <taxon>Siluridae</taxon>
        <taxon>Silurus</taxon>
    </lineage>
</organism>
<evidence type="ECO:0000313" key="4">
    <source>
        <dbReference type="EMBL" id="KAI5616096.1"/>
    </source>
</evidence>
<evidence type="ECO:0000259" key="2">
    <source>
        <dbReference type="SMART" id="SM00477"/>
    </source>
</evidence>